<dbReference type="Proteomes" id="UP000681967">
    <property type="component" value="Unassembled WGS sequence"/>
</dbReference>
<reference evidence="1" key="1">
    <citation type="submission" date="2021-02" db="EMBL/GenBank/DDBJ databases">
        <authorList>
            <person name="Nowell W R."/>
        </authorList>
    </citation>
    <scope>NUCLEOTIDE SEQUENCE</scope>
</reference>
<name>A0A8S3GF73_9BILA</name>
<proteinExistence type="predicted"/>
<sequence>MPARKAAFLAQLAHESGQLRYMKEIASGEAYEGREDLGNNQP</sequence>
<evidence type="ECO:0000313" key="1">
    <source>
        <dbReference type="EMBL" id="CAF5160828.1"/>
    </source>
</evidence>
<dbReference type="InterPro" id="IPR023346">
    <property type="entry name" value="Lysozyme-like_dom_sf"/>
</dbReference>
<accession>A0A8S3GF73</accession>
<protein>
    <submittedName>
        <fullName evidence="1">Uncharacterized protein</fullName>
    </submittedName>
</protein>
<dbReference type="AlphaFoldDB" id="A0A8S3GF73"/>
<dbReference type="EMBL" id="CAJOBH010265792">
    <property type="protein sequence ID" value="CAF5160828.1"/>
    <property type="molecule type" value="Genomic_DNA"/>
</dbReference>
<evidence type="ECO:0000313" key="2">
    <source>
        <dbReference type="Proteomes" id="UP000681967"/>
    </source>
</evidence>
<organism evidence="1 2">
    <name type="scientific">Rotaria magnacalcarata</name>
    <dbReference type="NCBI Taxonomy" id="392030"/>
    <lineage>
        <taxon>Eukaryota</taxon>
        <taxon>Metazoa</taxon>
        <taxon>Spiralia</taxon>
        <taxon>Gnathifera</taxon>
        <taxon>Rotifera</taxon>
        <taxon>Eurotatoria</taxon>
        <taxon>Bdelloidea</taxon>
        <taxon>Philodinida</taxon>
        <taxon>Philodinidae</taxon>
        <taxon>Rotaria</taxon>
    </lineage>
</organism>
<gene>
    <name evidence="1" type="ORF">BYL167_LOCUS74514</name>
</gene>
<dbReference type="SUPFAM" id="SSF53955">
    <property type="entry name" value="Lysozyme-like"/>
    <property type="match status" value="1"/>
</dbReference>
<comment type="caution">
    <text evidence="1">The sequence shown here is derived from an EMBL/GenBank/DDBJ whole genome shotgun (WGS) entry which is preliminary data.</text>
</comment>
<feature type="non-terminal residue" evidence="1">
    <location>
        <position position="42"/>
    </location>
</feature>
<dbReference type="Gene3D" id="1.10.530.10">
    <property type="match status" value="1"/>
</dbReference>